<evidence type="ECO:0000313" key="3">
    <source>
        <dbReference type="Proteomes" id="UP001154282"/>
    </source>
</evidence>
<accession>A0AAV0JFF8</accession>
<organism evidence="2 3">
    <name type="scientific">Linum tenue</name>
    <dbReference type="NCBI Taxonomy" id="586396"/>
    <lineage>
        <taxon>Eukaryota</taxon>
        <taxon>Viridiplantae</taxon>
        <taxon>Streptophyta</taxon>
        <taxon>Embryophyta</taxon>
        <taxon>Tracheophyta</taxon>
        <taxon>Spermatophyta</taxon>
        <taxon>Magnoliopsida</taxon>
        <taxon>eudicotyledons</taxon>
        <taxon>Gunneridae</taxon>
        <taxon>Pentapetalae</taxon>
        <taxon>rosids</taxon>
        <taxon>fabids</taxon>
        <taxon>Malpighiales</taxon>
        <taxon>Linaceae</taxon>
        <taxon>Linum</taxon>
    </lineage>
</organism>
<feature type="transmembrane region" description="Helical" evidence="1">
    <location>
        <begin position="30"/>
        <end position="47"/>
    </location>
</feature>
<name>A0AAV0JFF8_9ROSI</name>
<dbReference type="Proteomes" id="UP001154282">
    <property type="component" value="Unassembled WGS sequence"/>
</dbReference>
<dbReference type="AlphaFoldDB" id="A0AAV0JFF8"/>
<proteinExistence type="predicted"/>
<protein>
    <submittedName>
        <fullName evidence="2">Uncharacterized protein</fullName>
    </submittedName>
</protein>
<keyword evidence="1" id="KW-0812">Transmembrane</keyword>
<gene>
    <name evidence="2" type="ORF">LITE_LOCUS14048</name>
</gene>
<evidence type="ECO:0000256" key="1">
    <source>
        <dbReference type="SAM" id="Phobius"/>
    </source>
</evidence>
<reference evidence="2" key="1">
    <citation type="submission" date="2022-08" db="EMBL/GenBank/DDBJ databases">
        <authorList>
            <person name="Gutierrez-Valencia J."/>
        </authorList>
    </citation>
    <scope>NUCLEOTIDE SEQUENCE</scope>
</reference>
<comment type="caution">
    <text evidence="2">The sequence shown here is derived from an EMBL/GenBank/DDBJ whole genome shotgun (WGS) entry which is preliminary data.</text>
</comment>
<dbReference type="EMBL" id="CAMGYJ010000005">
    <property type="protein sequence ID" value="CAI0408651.1"/>
    <property type="molecule type" value="Genomic_DNA"/>
</dbReference>
<keyword evidence="1" id="KW-1133">Transmembrane helix</keyword>
<keyword evidence="3" id="KW-1185">Reference proteome</keyword>
<keyword evidence="1" id="KW-0472">Membrane</keyword>
<sequence>MEGLYVLQQQGNQLQPEPTKLFRLSHESNFFVIGIGIAAAMAGNFAGGGSPERRD</sequence>
<evidence type="ECO:0000313" key="2">
    <source>
        <dbReference type="EMBL" id="CAI0408651.1"/>
    </source>
</evidence>